<comment type="caution">
    <text evidence="6">The sequence shown here is derived from an EMBL/GenBank/DDBJ whole genome shotgun (WGS) entry which is preliminary data.</text>
</comment>
<comment type="subcellular location">
    <subcellularLocation>
        <location evidence="1">Periplasm</location>
    </subcellularLocation>
</comment>
<accession>A0ABU8XSF0</accession>
<dbReference type="InterPro" id="IPR000914">
    <property type="entry name" value="SBP_5_dom"/>
</dbReference>
<organism evidence="6 7">
    <name type="scientific">Benzoatithermus flavus</name>
    <dbReference type="NCBI Taxonomy" id="3108223"/>
    <lineage>
        <taxon>Bacteria</taxon>
        <taxon>Pseudomonadati</taxon>
        <taxon>Pseudomonadota</taxon>
        <taxon>Alphaproteobacteria</taxon>
        <taxon>Geminicoccales</taxon>
        <taxon>Geminicoccaceae</taxon>
        <taxon>Benzoatithermus</taxon>
    </lineage>
</organism>
<dbReference type="RefSeq" id="WP_418159992.1">
    <property type="nucleotide sequence ID" value="NZ_JBBLZC010000012.1"/>
</dbReference>
<dbReference type="InterPro" id="IPR006311">
    <property type="entry name" value="TAT_signal"/>
</dbReference>
<evidence type="ECO:0000256" key="4">
    <source>
        <dbReference type="ARBA" id="ARBA00022729"/>
    </source>
</evidence>
<dbReference type="PIRSF" id="PIRSF002741">
    <property type="entry name" value="MppA"/>
    <property type="match status" value="1"/>
</dbReference>
<reference evidence="6 7" key="1">
    <citation type="submission" date="2024-01" db="EMBL/GenBank/DDBJ databases">
        <title>Multi-omics insights into the function and evolution of sodium benzoate biodegradation pathways in Benzoatithermus flavus gen. nov., sp. nov. from hot spring.</title>
        <authorList>
            <person name="Hu C.-J."/>
            <person name="Li W.-J."/>
        </authorList>
    </citation>
    <scope>NUCLEOTIDE SEQUENCE [LARGE SCALE GENOMIC DNA]</scope>
    <source>
        <strain evidence="6 7">SYSU G07066</strain>
    </source>
</reference>
<feature type="domain" description="Solute-binding protein family 5" evidence="5">
    <location>
        <begin position="100"/>
        <end position="447"/>
    </location>
</feature>
<name>A0ABU8XSF0_9PROT</name>
<dbReference type="CDD" id="cd08503">
    <property type="entry name" value="PBP2_NikA_DppA_OppA_like_17"/>
    <property type="match status" value="1"/>
</dbReference>
<dbReference type="PROSITE" id="PS51318">
    <property type="entry name" value="TAT"/>
    <property type="match status" value="1"/>
</dbReference>
<dbReference type="InterPro" id="IPR030678">
    <property type="entry name" value="Peptide/Ni-bd"/>
</dbReference>
<comment type="similarity">
    <text evidence="2">Belongs to the bacterial solute-binding protein 5 family.</text>
</comment>
<protein>
    <submittedName>
        <fullName evidence="6">ABC transporter substrate-binding protein</fullName>
    </submittedName>
</protein>
<keyword evidence="4" id="KW-0732">Signal</keyword>
<dbReference type="Gene3D" id="3.90.76.10">
    <property type="entry name" value="Dipeptide-binding Protein, Domain 1"/>
    <property type="match status" value="1"/>
</dbReference>
<dbReference type="Gene3D" id="3.10.105.10">
    <property type="entry name" value="Dipeptide-binding Protein, Domain 3"/>
    <property type="match status" value="1"/>
</dbReference>
<evidence type="ECO:0000259" key="5">
    <source>
        <dbReference type="Pfam" id="PF00496"/>
    </source>
</evidence>
<dbReference type="Gene3D" id="3.40.190.10">
    <property type="entry name" value="Periplasmic binding protein-like II"/>
    <property type="match status" value="1"/>
</dbReference>
<dbReference type="Pfam" id="PF00496">
    <property type="entry name" value="SBP_bac_5"/>
    <property type="match status" value="1"/>
</dbReference>
<dbReference type="InterPro" id="IPR039424">
    <property type="entry name" value="SBP_5"/>
</dbReference>
<evidence type="ECO:0000313" key="6">
    <source>
        <dbReference type="EMBL" id="MEK0084145.1"/>
    </source>
</evidence>
<dbReference type="PANTHER" id="PTHR30290:SF10">
    <property type="entry name" value="PERIPLASMIC OLIGOPEPTIDE-BINDING PROTEIN-RELATED"/>
    <property type="match status" value="1"/>
</dbReference>
<dbReference type="PANTHER" id="PTHR30290">
    <property type="entry name" value="PERIPLASMIC BINDING COMPONENT OF ABC TRANSPORTER"/>
    <property type="match status" value="1"/>
</dbReference>
<keyword evidence="3" id="KW-0813">Transport</keyword>
<proteinExistence type="inferred from homology"/>
<dbReference type="SUPFAM" id="SSF53850">
    <property type="entry name" value="Periplasmic binding protein-like II"/>
    <property type="match status" value="1"/>
</dbReference>
<dbReference type="Proteomes" id="UP001375743">
    <property type="component" value="Unassembled WGS sequence"/>
</dbReference>
<evidence type="ECO:0000256" key="1">
    <source>
        <dbReference type="ARBA" id="ARBA00004418"/>
    </source>
</evidence>
<evidence type="ECO:0000313" key="7">
    <source>
        <dbReference type="Proteomes" id="UP001375743"/>
    </source>
</evidence>
<sequence length="529" mass="58297">MTNELDDLARRAILGHLSRRDFMGRAAALGIAAPAAMSLLSRAAAAAGPQKGGQLKIGMVGGAATDSLDPATFSSQVPYTFGRYWGETLTETSPVDGSAVPVLAESWSSSDDARTWRFRIRKGVAFHDGRAMTVDDVVATLVRHSGEKAKSGALGMMRGIERIEASGEEVVIRLKEANVDLPLLLSDYHLIIQPNGGIDKPDAGIGTGPYKVETAQHGVRYLASRVKDHWRENVGHVDSIELLVINDLTARTSALMSGQVHLINRVDPKTVDLLKRSPNVAIENVSGKGHYVFLMHCDKEPFSNPDLRLAMKLAMDRETMLKQVLRGYGKIGNDFPINEAYELFPDDIPQRPYDPDQARHHYQKSGHSGPILLRTSDVAFPGANDAAVLFQQACAKAGIPVEIKREPGDGYWSEVWNRQPFCTSYWGGRPTQDQMYATAYVSTADWNDTKWFRPAFDRLLVQARGELDKGKRKDMYRQLALMVRDDGGLILPMFNDYIDARSAKVQGFVKDPAGELSNGFAGIRVWLTA</sequence>
<evidence type="ECO:0000256" key="2">
    <source>
        <dbReference type="ARBA" id="ARBA00005695"/>
    </source>
</evidence>
<dbReference type="EMBL" id="JBBLZC010000012">
    <property type="protein sequence ID" value="MEK0084145.1"/>
    <property type="molecule type" value="Genomic_DNA"/>
</dbReference>
<keyword evidence="7" id="KW-1185">Reference proteome</keyword>
<gene>
    <name evidence="6" type="ORF">U1T56_13350</name>
</gene>
<evidence type="ECO:0000256" key="3">
    <source>
        <dbReference type="ARBA" id="ARBA00022448"/>
    </source>
</evidence>